<dbReference type="SUPFAM" id="SSF56112">
    <property type="entry name" value="Protein kinase-like (PK-like)"/>
    <property type="match status" value="1"/>
</dbReference>
<evidence type="ECO:0000313" key="12">
    <source>
        <dbReference type="EMBL" id="GJN38666.1"/>
    </source>
</evidence>
<dbReference type="PROSITE" id="PS00107">
    <property type="entry name" value="PROTEIN_KINASE_ATP"/>
    <property type="match status" value="1"/>
</dbReference>
<dbReference type="GO" id="GO:0005524">
    <property type="term" value="F:ATP binding"/>
    <property type="evidence" value="ECO:0007669"/>
    <property type="project" value="UniProtKB-UniRule"/>
</dbReference>
<feature type="domain" description="Protein kinase" evidence="11">
    <location>
        <begin position="37"/>
        <end position="304"/>
    </location>
</feature>
<dbReference type="PROSITE" id="PS00108">
    <property type="entry name" value="PROTEIN_KINASE_ST"/>
    <property type="match status" value="1"/>
</dbReference>
<evidence type="ECO:0000256" key="9">
    <source>
        <dbReference type="PROSITE-ProRule" id="PRU10141"/>
    </source>
</evidence>
<gene>
    <name evidence="12" type="primary">gb27731</name>
    <name evidence="12" type="ORF">PR202_gb27731</name>
</gene>
<name>A0AAV5FUL7_ELECO</name>
<dbReference type="InterPro" id="IPR000719">
    <property type="entry name" value="Prot_kinase_dom"/>
</dbReference>
<evidence type="ECO:0000256" key="1">
    <source>
        <dbReference type="ARBA" id="ARBA00012513"/>
    </source>
</evidence>
<keyword evidence="6 9" id="KW-0067">ATP-binding</keyword>
<proteinExistence type="inferred from homology"/>
<comment type="catalytic activity">
    <reaction evidence="8">
        <text>L-seryl-[protein] + ATP = O-phospho-L-seryl-[protein] + ADP + H(+)</text>
        <dbReference type="Rhea" id="RHEA:17989"/>
        <dbReference type="Rhea" id="RHEA-COMP:9863"/>
        <dbReference type="Rhea" id="RHEA-COMP:11604"/>
        <dbReference type="ChEBI" id="CHEBI:15378"/>
        <dbReference type="ChEBI" id="CHEBI:29999"/>
        <dbReference type="ChEBI" id="CHEBI:30616"/>
        <dbReference type="ChEBI" id="CHEBI:83421"/>
        <dbReference type="ChEBI" id="CHEBI:456216"/>
        <dbReference type="EC" id="2.7.11.1"/>
    </reaction>
</comment>
<dbReference type="GO" id="GO:0004674">
    <property type="term" value="F:protein serine/threonine kinase activity"/>
    <property type="evidence" value="ECO:0007669"/>
    <property type="project" value="UniProtKB-KW"/>
</dbReference>
<dbReference type="Gene3D" id="1.10.510.10">
    <property type="entry name" value="Transferase(Phosphotransferase) domain 1"/>
    <property type="match status" value="1"/>
</dbReference>
<organism evidence="12 13">
    <name type="scientific">Eleusine coracana subsp. coracana</name>
    <dbReference type="NCBI Taxonomy" id="191504"/>
    <lineage>
        <taxon>Eukaryota</taxon>
        <taxon>Viridiplantae</taxon>
        <taxon>Streptophyta</taxon>
        <taxon>Embryophyta</taxon>
        <taxon>Tracheophyta</taxon>
        <taxon>Spermatophyta</taxon>
        <taxon>Magnoliopsida</taxon>
        <taxon>Liliopsida</taxon>
        <taxon>Poales</taxon>
        <taxon>Poaceae</taxon>
        <taxon>PACMAD clade</taxon>
        <taxon>Chloridoideae</taxon>
        <taxon>Cynodonteae</taxon>
        <taxon>Eleusininae</taxon>
        <taxon>Eleusine</taxon>
    </lineage>
</organism>
<dbReference type="InterPro" id="IPR008271">
    <property type="entry name" value="Ser/Thr_kinase_AS"/>
</dbReference>
<dbReference type="FunFam" id="1.10.510.10:FF:001023">
    <property type="entry name" value="Os07g0541700 protein"/>
    <property type="match status" value="1"/>
</dbReference>
<sequence>MDDEYNIHDDLERILRDPKAEPCDIPLQYLRDITNNFSDDQKLGEGGFGVVYKGELPNGIMVAVKYLRSVSQCQEKQFKNEIDSLMTVKHKNIVQFVGYCYETQQKYTKFNGRNVFAETAKRLLCFEFMPNGSLDQYISEETCGLDWHKRYKIIKDICCGLHYLHNECQTNSSLIHLDIKPDNVLLGENMVAKIADFGLAKLFDNKKSQTFATSLVGSQGYMAPEYIFEGIISPMADIYSLGVIIIQIITGHSFGPSGIETFSGDFVEPVRNCVSTIKISLLLQIISQLLVHIIWLSNQSISGT</sequence>
<comment type="caution">
    <text evidence="12">The sequence shown here is derived from an EMBL/GenBank/DDBJ whole genome shotgun (WGS) entry which is preliminary data.</text>
</comment>
<accession>A0AAV5FUL7</accession>
<dbReference type="SMART" id="SM00220">
    <property type="entry name" value="S_TKc"/>
    <property type="match status" value="1"/>
</dbReference>
<evidence type="ECO:0000256" key="7">
    <source>
        <dbReference type="ARBA" id="ARBA00047899"/>
    </source>
</evidence>
<keyword evidence="3" id="KW-0808">Transferase</keyword>
<dbReference type="EC" id="2.7.11.1" evidence="1"/>
<feature type="binding site" evidence="9">
    <location>
        <position position="65"/>
    </location>
    <ligand>
        <name>ATP</name>
        <dbReference type="ChEBI" id="CHEBI:30616"/>
    </ligand>
</feature>
<reference evidence="12" key="1">
    <citation type="journal article" date="2018" name="DNA Res.">
        <title>Multiple hybrid de novo genome assembly of finger millet, an orphan allotetraploid crop.</title>
        <authorList>
            <person name="Hatakeyama M."/>
            <person name="Aluri S."/>
            <person name="Balachadran M.T."/>
            <person name="Sivarajan S.R."/>
            <person name="Patrignani A."/>
            <person name="Gruter S."/>
            <person name="Poveda L."/>
            <person name="Shimizu-Inatsugi R."/>
            <person name="Baeten J."/>
            <person name="Francoijs K.J."/>
            <person name="Nataraja K.N."/>
            <person name="Reddy Y.A.N."/>
            <person name="Phadnis S."/>
            <person name="Ravikumar R.L."/>
            <person name="Schlapbach R."/>
            <person name="Sreeman S.M."/>
            <person name="Shimizu K.K."/>
        </authorList>
    </citation>
    <scope>NUCLEOTIDE SEQUENCE</scope>
</reference>
<comment type="catalytic activity">
    <reaction evidence="7">
        <text>L-threonyl-[protein] + ATP = O-phospho-L-threonyl-[protein] + ADP + H(+)</text>
        <dbReference type="Rhea" id="RHEA:46608"/>
        <dbReference type="Rhea" id="RHEA-COMP:11060"/>
        <dbReference type="Rhea" id="RHEA-COMP:11605"/>
        <dbReference type="ChEBI" id="CHEBI:15378"/>
        <dbReference type="ChEBI" id="CHEBI:30013"/>
        <dbReference type="ChEBI" id="CHEBI:30616"/>
        <dbReference type="ChEBI" id="CHEBI:61977"/>
        <dbReference type="ChEBI" id="CHEBI:456216"/>
        <dbReference type="EC" id="2.7.11.1"/>
    </reaction>
</comment>
<evidence type="ECO:0000256" key="4">
    <source>
        <dbReference type="ARBA" id="ARBA00022741"/>
    </source>
</evidence>
<keyword evidence="5" id="KW-0418">Kinase</keyword>
<dbReference type="AlphaFoldDB" id="A0AAV5FUL7"/>
<evidence type="ECO:0000256" key="10">
    <source>
        <dbReference type="RuleBase" id="RU000304"/>
    </source>
</evidence>
<keyword evidence="2 10" id="KW-0723">Serine/threonine-protein kinase</keyword>
<dbReference type="InterPro" id="IPR017441">
    <property type="entry name" value="Protein_kinase_ATP_BS"/>
</dbReference>
<dbReference type="PANTHER" id="PTHR45707">
    <property type="entry name" value="C2 CALCIUM/LIPID-BINDING PLANT PHOSPHORIBOSYLTRANSFERASE FAMILY PROTEIN"/>
    <property type="match status" value="1"/>
</dbReference>
<dbReference type="InterPro" id="IPR011009">
    <property type="entry name" value="Kinase-like_dom_sf"/>
</dbReference>
<dbReference type="Gene3D" id="3.30.200.20">
    <property type="entry name" value="Phosphorylase Kinase, domain 1"/>
    <property type="match status" value="1"/>
</dbReference>
<protein>
    <recommendedName>
        <fullName evidence="1">non-specific serine/threonine protein kinase</fullName>
        <ecNumber evidence="1">2.7.11.1</ecNumber>
    </recommendedName>
</protein>
<evidence type="ECO:0000256" key="2">
    <source>
        <dbReference type="ARBA" id="ARBA00022527"/>
    </source>
</evidence>
<dbReference type="EMBL" id="BQKI01000097">
    <property type="protein sequence ID" value="GJN38666.1"/>
    <property type="molecule type" value="Genomic_DNA"/>
</dbReference>
<comment type="similarity">
    <text evidence="10">Belongs to the protein kinase superfamily.</text>
</comment>
<dbReference type="Pfam" id="PF00069">
    <property type="entry name" value="Pkinase"/>
    <property type="match status" value="1"/>
</dbReference>
<keyword evidence="13" id="KW-1185">Reference proteome</keyword>
<dbReference type="PROSITE" id="PS50011">
    <property type="entry name" value="PROTEIN_KINASE_DOM"/>
    <property type="match status" value="1"/>
</dbReference>
<reference evidence="12" key="2">
    <citation type="submission" date="2021-12" db="EMBL/GenBank/DDBJ databases">
        <title>Resequencing data analysis of finger millet.</title>
        <authorList>
            <person name="Hatakeyama M."/>
            <person name="Aluri S."/>
            <person name="Balachadran M.T."/>
            <person name="Sivarajan S.R."/>
            <person name="Poveda L."/>
            <person name="Shimizu-Inatsugi R."/>
            <person name="Schlapbach R."/>
            <person name="Sreeman S.M."/>
            <person name="Shimizu K.K."/>
        </authorList>
    </citation>
    <scope>NUCLEOTIDE SEQUENCE</scope>
</reference>
<dbReference type="Proteomes" id="UP001054889">
    <property type="component" value="Unassembled WGS sequence"/>
</dbReference>
<evidence type="ECO:0000259" key="11">
    <source>
        <dbReference type="PROSITE" id="PS50011"/>
    </source>
</evidence>
<evidence type="ECO:0000313" key="13">
    <source>
        <dbReference type="Proteomes" id="UP001054889"/>
    </source>
</evidence>
<evidence type="ECO:0000256" key="6">
    <source>
        <dbReference type="ARBA" id="ARBA00022840"/>
    </source>
</evidence>
<evidence type="ECO:0000256" key="8">
    <source>
        <dbReference type="ARBA" id="ARBA00048679"/>
    </source>
</evidence>
<keyword evidence="4 9" id="KW-0547">Nucleotide-binding</keyword>
<dbReference type="FunFam" id="3.30.200.20:FF:000465">
    <property type="entry name" value="Cysteine-rich receptor-like protein kinase 6"/>
    <property type="match status" value="1"/>
</dbReference>
<evidence type="ECO:0000256" key="3">
    <source>
        <dbReference type="ARBA" id="ARBA00022679"/>
    </source>
</evidence>
<evidence type="ECO:0000256" key="5">
    <source>
        <dbReference type="ARBA" id="ARBA00022777"/>
    </source>
</evidence>